<gene>
    <name evidence="1" type="ORF">F5148DRAFT_1372378</name>
</gene>
<organism evidence="1 2">
    <name type="scientific">Russula earlei</name>
    <dbReference type="NCBI Taxonomy" id="71964"/>
    <lineage>
        <taxon>Eukaryota</taxon>
        <taxon>Fungi</taxon>
        <taxon>Dikarya</taxon>
        <taxon>Basidiomycota</taxon>
        <taxon>Agaricomycotina</taxon>
        <taxon>Agaricomycetes</taxon>
        <taxon>Russulales</taxon>
        <taxon>Russulaceae</taxon>
        <taxon>Russula</taxon>
    </lineage>
</organism>
<dbReference type="Proteomes" id="UP001207468">
    <property type="component" value="Unassembled WGS sequence"/>
</dbReference>
<comment type="caution">
    <text evidence="1">The sequence shown here is derived from an EMBL/GenBank/DDBJ whole genome shotgun (WGS) entry which is preliminary data.</text>
</comment>
<name>A0ACC0UQ00_9AGAM</name>
<keyword evidence="2" id="KW-1185">Reference proteome</keyword>
<sequence length="942" mass="104715">MAQALPRPPPRNQRPYLLLSYTWIWQWKSLEVCLSTQRINRRQLAVRGHSSYLVLQRTLAIHSEFSLVISQLSNPPPTQGLGDVLTEIKPPTSLSDTRFCVRLSDDSSTYTVFADDIERLSLVASACRRLRDSASKSSNHANSHRWLEPYALHPASWLSVKPPRDLRRTCQPVHASLSLSCAGQPVHDVADYTVICDDWLWSRSLSLAAVRMTSEKKQLTIRVGTFNVNGNLPTQDLSPWLGIELPSTTAQDGEQSIPPLVTLSLLLSDNDAPEGQVSIPEADILVMAFQEADLSTEALFNFTGVAREDAWTAAILATLGEKAEQYEKLTSKQLVGILLIVFVKKDSRGCFTEIMESSVASGFMVSVTVFRSYAFLSASQGVMGNKGAVAVRLGYRPNPTSSVPTPVPIIFTFVNSHLAAFDDQIERRNADFTEISQRIEFGPSSEYVWVPRTKSREAEPQVVNMYASDVLFWLKDLNYRLTLLDADVRYTVSSGLKSQAIKTLLRFDELKSSIRHSKAFTEFNEYPINFLPTYRFAANVQTDALGYDTKRKPAWTDRVLHKSSPSISITQKSYEAHPSITMSDHKPVSAEFLVDIPCIDPMALDLAANSLRSAFNLDESTLDFGKVSYSTPVTKRLRIQNTGEVPAAFRFLSRDHDSPIHPLWLKIEPMAGLLLPRDEMTLQFTIFVSNSVAAKLNLGMQRLSTLLIVHTLFGQDLFVFVHGVYEPSCFGTPLSALARLRGPIRELTSAEDLLPETDVGHSSREFMRLMSWLTSHEVEAIHDLFIAPGDEGLAAQIRETTVDADYARTVAAVLLAFLRSLPESVVPSSLHQRCAETNSRDAALEMLSAFPPASVNAWITVTAFLHFLASRDPGESVDKRVRPRPSAEGDDEVALPPTDRHSRAEMLASIFVPVLLRDDIDATPPVSLLGKTRFLLFFMGGS</sequence>
<reference evidence="1" key="1">
    <citation type="submission" date="2021-03" db="EMBL/GenBank/DDBJ databases">
        <title>Evolutionary priming and transition to the ectomycorrhizal habit in an iconic lineage of mushroom-forming fungi: is preadaptation a requirement?</title>
        <authorList>
            <consortium name="DOE Joint Genome Institute"/>
            <person name="Looney B.P."/>
            <person name="Miyauchi S."/>
            <person name="Morin E."/>
            <person name="Drula E."/>
            <person name="Courty P.E."/>
            <person name="Chicoki N."/>
            <person name="Fauchery L."/>
            <person name="Kohler A."/>
            <person name="Kuo A."/>
            <person name="LaButti K."/>
            <person name="Pangilinan J."/>
            <person name="Lipzen A."/>
            <person name="Riley R."/>
            <person name="Andreopoulos W."/>
            <person name="He G."/>
            <person name="Johnson J."/>
            <person name="Barry K.W."/>
            <person name="Grigoriev I.V."/>
            <person name="Nagy L."/>
            <person name="Hibbett D."/>
            <person name="Henrissat B."/>
            <person name="Matheny P.B."/>
            <person name="Labbe J."/>
            <person name="Martin A.F."/>
        </authorList>
    </citation>
    <scope>NUCLEOTIDE SEQUENCE</scope>
    <source>
        <strain evidence="1">BPL698</strain>
    </source>
</reference>
<evidence type="ECO:0000313" key="1">
    <source>
        <dbReference type="EMBL" id="KAI9513375.1"/>
    </source>
</evidence>
<evidence type="ECO:0000313" key="2">
    <source>
        <dbReference type="Proteomes" id="UP001207468"/>
    </source>
</evidence>
<protein>
    <submittedName>
        <fullName evidence="1">DNase I-like protein</fullName>
    </submittedName>
</protein>
<accession>A0ACC0UQ00</accession>
<dbReference type="EMBL" id="JAGFNK010000001">
    <property type="protein sequence ID" value="KAI9513375.1"/>
    <property type="molecule type" value="Genomic_DNA"/>
</dbReference>
<proteinExistence type="predicted"/>